<organism evidence="1 2">
    <name type="scientific">Halalkalibacter kiskunsagensis</name>
    <dbReference type="NCBI Taxonomy" id="1548599"/>
    <lineage>
        <taxon>Bacteria</taxon>
        <taxon>Bacillati</taxon>
        <taxon>Bacillota</taxon>
        <taxon>Bacilli</taxon>
        <taxon>Bacillales</taxon>
        <taxon>Bacillaceae</taxon>
        <taxon>Halalkalibacter</taxon>
    </lineage>
</organism>
<comment type="caution">
    <text evidence="1">The sequence shown here is derived from an EMBL/GenBank/DDBJ whole genome shotgun (WGS) entry which is preliminary data.</text>
</comment>
<keyword evidence="2" id="KW-1185">Reference proteome</keyword>
<dbReference type="EMBL" id="JBHLUX010000008">
    <property type="protein sequence ID" value="MFC0469574.1"/>
    <property type="molecule type" value="Genomic_DNA"/>
</dbReference>
<reference evidence="1 2" key="1">
    <citation type="submission" date="2024-09" db="EMBL/GenBank/DDBJ databases">
        <authorList>
            <person name="Sun Q."/>
            <person name="Mori K."/>
        </authorList>
    </citation>
    <scope>NUCLEOTIDE SEQUENCE [LARGE SCALE GENOMIC DNA]</scope>
    <source>
        <strain evidence="1 2">NCAIM B.02610</strain>
    </source>
</reference>
<evidence type="ECO:0000313" key="2">
    <source>
        <dbReference type="Proteomes" id="UP001589838"/>
    </source>
</evidence>
<name>A0ABV6K8I1_9BACI</name>
<sequence length="233" mass="26786">MCIKGNINQLQKRLLERLNVKTGSTLYLIIQEVSRQAYAKQSYSVSQKNSTLASKCKVTASTISRNLKKLKEKCADLITIEQNRNTEEKFAALVFTFQCQTVGSNGLQTEQVKDSNEPNEVAESTSSLFSTNLLVHNKNTNTYNTNTVKQDVKQEQIIFDTYIEFSKQGIKKELFNKVVSEVKEKKHVKNFKAYLRGALENVLEYKNNVIEDFTETVYVRPTNWWLDKTGIEY</sequence>
<protein>
    <recommendedName>
        <fullName evidence="3">Replication protein</fullName>
    </recommendedName>
</protein>
<dbReference type="RefSeq" id="WP_335962251.1">
    <property type="nucleotide sequence ID" value="NZ_JAXBLX010000026.1"/>
</dbReference>
<gene>
    <name evidence="1" type="ORF">ACFFHM_03285</name>
</gene>
<proteinExistence type="predicted"/>
<accession>A0ABV6K8I1</accession>
<dbReference type="Proteomes" id="UP001589838">
    <property type="component" value="Unassembled WGS sequence"/>
</dbReference>
<evidence type="ECO:0000313" key="1">
    <source>
        <dbReference type="EMBL" id="MFC0469574.1"/>
    </source>
</evidence>
<evidence type="ECO:0008006" key="3">
    <source>
        <dbReference type="Google" id="ProtNLM"/>
    </source>
</evidence>